<gene>
    <name evidence="2" type="ORF">HNR40_008562</name>
</gene>
<dbReference type="EMBL" id="JACHIN010000015">
    <property type="protein sequence ID" value="MBB5083059.1"/>
    <property type="molecule type" value="Genomic_DNA"/>
</dbReference>
<reference evidence="2 3" key="1">
    <citation type="submission" date="2020-08" db="EMBL/GenBank/DDBJ databases">
        <title>Genomic Encyclopedia of Type Strains, Phase IV (KMG-IV): sequencing the most valuable type-strain genomes for metagenomic binning, comparative biology and taxonomic classification.</title>
        <authorList>
            <person name="Goeker M."/>
        </authorList>
    </citation>
    <scope>NUCLEOTIDE SEQUENCE [LARGE SCALE GENOMIC DNA]</scope>
    <source>
        <strain evidence="2 3">DSM 45385</strain>
    </source>
</reference>
<accession>A0A7W8ACD9</accession>
<evidence type="ECO:0000313" key="3">
    <source>
        <dbReference type="Proteomes" id="UP000568380"/>
    </source>
</evidence>
<dbReference type="Proteomes" id="UP000568380">
    <property type="component" value="Unassembled WGS sequence"/>
</dbReference>
<name>A0A7W8ACD9_9ACTN</name>
<dbReference type="AlphaFoldDB" id="A0A7W8ACD9"/>
<dbReference type="RefSeq" id="WP_184971783.1">
    <property type="nucleotide sequence ID" value="NZ_JACHIN010000015.1"/>
</dbReference>
<proteinExistence type="predicted"/>
<feature type="region of interest" description="Disordered" evidence="1">
    <location>
        <begin position="42"/>
        <end position="63"/>
    </location>
</feature>
<keyword evidence="3" id="KW-1185">Reference proteome</keyword>
<comment type="caution">
    <text evidence="2">The sequence shown here is derived from an EMBL/GenBank/DDBJ whole genome shotgun (WGS) entry which is preliminary data.</text>
</comment>
<sequence>MAFTEGTNWSDAQARQRVHEYVVEPPTLQSLPEYALLLAEPTPDHGVRLTPTECNPRSSRCPE</sequence>
<evidence type="ECO:0000256" key="1">
    <source>
        <dbReference type="SAM" id="MobiDB-lite"/>
    </source>
</evidence>
<feature type="compositionally biased region" description="Polar residues" evidence="1">
    <location>
        <begin position="52"/>
        <end position="63"/>
    </location>
</feature>
<organism evidence="2 3">
    <name type="scientific">Nonomuraea endophytica</name>
    <dbReference type="NCBI Taxonomy" id="714136"/>
    <lineage>
        <taxon>Bacteria</taxon>
        <taxon>Bacillati</taxon>
        <taxon>Actinomycetota</taxon>
        <taxon>Actinomycetes</taxon>
        <taxon>Streptosporangiales</taxon>
        <taxon>Streptosporangiaceae</taxon>
        <taxon>Nonomuraea</taxon>
    </lineage>
</organism>
<evidence type="ECO:0000313" key="2">
    <source>
        <dbReference type="EMBL" id="MBB5083059.1"/>
    </source>
</evidence>
<protein>
    <submittedName>
        <fullName evidence="2">Uncharacterized protein</fullName>
    </submittedName>
</protein>